<name>A0A5D3YNQ9_9BACT</name>
<sequence>MTHSQNHNASPNIAYRQRILGAIVVAELIFIAVFNLWPTDETKNKKEPVSYNEDVVMMEEAVITEQASSPPAPPKPQIPVPVPNDEIIRDKVITFDNIDPSDFSDTLSTSKRGAMGRSDDIASSPQQPPSVIRIVEANTPDAAQKADIKAELTVSFLVGTDGRVEDVSIATIKVYEEDSNRPKLVDSIGYGIMEATISAAQQWKFRPAQKNGKPVRAYSKQIFTFGF</sequence>
<feature type="region of interest" description="Disordered" evidence="1">
    <location>
        <begin position="104"/>
        <end position="127"/>
    </location>
</feature>
<protein>
    <submittedName>
        <fullName evidence="4">Protein TonB, links inner and outer membranes</fullName>
    </submittedName>
</protein>
<organism evidence="4 5">
    <name type="scientific">Fodinibius salinus</name>
    <dbReference type="NCBI Taxonomy" id="860790"/>
    <lineage>
        <taxon>Bacteria</taxon>
        <taxon>Pseudomonadati</taxon>
        <taxon>Balneolota</taxon>
        <taxon>Balneolia</taxon>
        <taxon>Balneolales</taxon>
        <taxon>Balneolaceae</taxon>
        <taxon>Fodinibius</taxon>
    </lineage>
</organism>
<keyword evidence="2" id="KW-0812">Transmembrane</keyword>
<dbReference type="SUPFAM" id="SSF74653">
    <property type="entry name" value="TolA/TonB C-terminal domain"/>
    <property type="match status" value="1"/>
</dbReference>
<dbReference type="AlphaFoldDB" id="A0A5D3YNQ9"/>
<comment type="caution">
    <text evidence="4">The sequence shown here is derived from an EMBL/GenBank/DDBJ whole genome shotgun (WGS) entry which is preliminary data.</text>
</comment>
<dbReference type="Proteomes" id="UP000324595">
    <property type="component" value="Unassembled WGS sequence"/>
</dbReference>
<keyword evidence="2" id="KW-1133">Transmembrane helix</keyword>
<feature type="transmembrane region" description="Helical" evidence="2">
    <location>
        <begin position="19"/>
        <end position="37"/>
    </location>
</feature>
<dbReference type="InterPro" id="IPR037682">
    <property type="entry name" value="TonB_C"/>
</dbReference>
<evidence type="ECO:0000256" key="2">
    <source>
        <dbReference type="SAM" id="Phobius"/>
    </source>
</evidence>
<accession>A0A5D3YNQ9</accession>
<dbReference type="Gene3D" id="3.30.1150.10">
    <property type="match status" value="1"/>
</dbReference>
<keyword evidence="5" id="KW-1185">Reference proteome</keyword>
<dbReference type="EMBL" id="VNHY01000001">
    <property type="protein sequence ID" value="TYP95437.1"/>
    <property type="molecule type" value="Genomic_DNA"/>
</dbReference>
<evidence type="ECO:0000313" key="4">
    <source>
        <dbReference type="EMBL" id="TYP95437.1"/>
    </source>
</evidence>
<evidence type="ECO:0000313" key="5">
    <source>
        <dbReference type="Proteomes" id="UP000324595"/>
    </source>
</evidence>
<proteinExistence type="predicted"/>
<feature type="domain" description="TonB C-terminal" evidence="3">
    <location>
        <begin position="183"/>
        <end position="225"/>
    </location>
</feature>
<dbReference type="GO" id="GO:0055085">
    <property type="term" value="P:transmembrane transport"/>
    <property type="evidence" value="ECO:0007669"/>
    <property type="project" value="InterPro"/>
</dbReference>
<evidence type="ECO:0000259" key="3">
    <source>
        <dbReference type="Pfam" id="PF03544"/>
    </source>
</evidence>
<dbReference type="OrthoDB" id="9810145at2"/>
<dbReference type="RefSeq" id="WP_148898106.1">
    <property type="nucleotide sequence ID" value="NZ_VNHY01000001.1"/>
</dbReference>
<evidence type="ECO:0000256" key="1">
    <source>
        <dbReference type="SAM" id="MobiDB-lite"/>
    </source>
</evidence>
<keyword evidence="2" id="KW-0472">Membrane</keyword>
<reference evidence="4 5" key="1">
    <citation type="submission" date="2019-07" db="EMBL/GenBank/DDBJ databases">
        <title>Genomic Encyclopedia of Archaeal and Bacterial Type Strains, Phase II (KMG-II): from individual species to whole genera.</title>
        <authorList>
            <person name="Goeker M."/>
        </authorList>
    </citation>
    <scope>NUCLEOTIDE SEQUENCE [LARGE SCALE GENOMIC DNA]</scope>
    <source>
        <strain evidence="4 5">DSM 21935</strain>
    </source>
</reference>
<dbReference type="Pfam" id="PF03544">
    <property type="entry name" value="TonB_C"/>
    <property type="match status" value="1"/>
</dbReference>
<gene>
    <name evidence="4" type="ORF">LX73_0742</name>
</gene>